<evidence type="ECO:0000259" key="5">
    <source>
        <dbReference type="PROSITE" id="PS50222"/>
    </source>
</evidence>
<dbReference type="SUPFAM" id="SSF47473">
    <property type="entry name" value="EF-hand"/>
    <property type="match status" value="3"/>
</dbReference>
<dbReference type="PROSITE" id="PS50222">
    <property type="entry name" value="EF_HAND_2"/>
    <property type="match status" value="3"/>
</dbReference>
<reference evidence="7" key="1">
    <citation type="submission" date="2016-11" db="UniProtKB">
        <authorList>
            <consortium name="WormBaseParasite"/>
        </authorList>
    </citation>
    <scope>IDENTIFICATION</scope>
</reference>
<organism evidence="6 7">
    <name type="scientific">Macrostomum lignano</name>
    <dbReference type="NCBI Taxonomy" id="282301"/>
    <lineage>
        <taxon>Eukaryota</taxon>
        <taxon>Metazoa</taxon>
        <taxon>Spiralia</taxon>
        <taxon>Lophotrochozoa</taxon>
        <taxon>Platyhelminthes</taxon>
        <taxon>Rhabditophora</taxon>
        <taxon>Macrostomorpha</taxon>
        <taxon>Macrostomida</taxon>
        <taxon>Macrostomidae</taxon>
        <taxon>Macrostomum</taxon>
    </lineage>
</organism>
<dbReference type="SMART" id="SM00054">
    <property type="entry name" value="EFh"/>
    <property type="match status" value="6"/>
</dbReference>
<evidence type="ECO:0000256" key="1">
    <source>
        <dbReference type="ARBA" id="ARBA00022553"/>
    </source>
</evidence>
<dbReference type="GO" id="GO:0005509">
    <property type="term" value="F:calcium ion binding"/>
    <property type="evidence" value="ECO:0007669"/>
    <property type="project" value="InterPro"/>
</dbReference>
<accession>A0A1I8G2U5</accession>
<evidence type="ECO:0000256" key="2">
    <source>
        <dbReference type="ARBA" id="ARBA00022737"/>
    </source>
</evidence>
<dbReference type="InterPro" id="IPR052603">
    <property type="entry name" value="EFCB6"/>
</dbReference>
<keyword evidence="2" id="KW-0677">Repeat</keyword>
<dbReference type="Proteomes" id="UP000095280">
    <property type="component" value="Unplaced"/>
</dbReference>
<evidence type="ECO:0000313" key="7">
    <source>
        <dbReference type="WBParaSite" id="maker-uti_cns_0000614-snap-gene-1.8-mRNA-1"/>
    </source>
</evidence>
<proteinExistence type="predicted"/>
<dbReference type="AlphaFoldDB" id="A0A1I8G2U5"/>
<dbReference type="InterPro" id="IPR002048">
    <property type="entry name" value="EF_hand_dom"/>
</dbReference>
<protein>
    <submittedName>
        <fullName evidence="7">Calmodulin</fullName>
    </submittedName>
</protein>
<dbReference type="Pfam" id="PF13499">
    <property type="entry name" value="EF-hand_7"/>
    <property type="match status" value="2"/>
</dbReference>
<keyword evidence="1" id="KW-0597">Phosphoprotein</keyword>
<feature type="region of interest" description="Disordered" evidence="4">
    <location>
        <begin position="267"/>
        <end position="289"/>
    </location>
</feature>
<evidence type="ECO:0000313" key="6">
    <source>
        <dbReference type="Proteomes" id="UP000095280"/>
    </source>
</evidence>
<dbReference type="Pfam" id="PF08976">
    <property type="entry name" value="EF-hand_11"/>
    <property type="match status" value="1"/>
</dbReference>
<dbReference type="InterPro" id="IPR015070">
    <property type="entry name" value="EF_hand_DJBP"/>
</dbReference>
<dbReference type="CDD" id="cd00051">
    <property type="entry name" value="EFh"/>
    <property type="match status" value="1"/>
</dbReference>
<evidence type="ECO:0000256" key="3">
    <source>
        <dbReference type="ARBA" id="ARBA00022837"/>
    </source>
</evidence>
<dbReference type="WBParaSite" id="maker-uti_cns_0000614-snap-gene-1.8-mRNA-1">
    <property type="protein sequence ID" value="maker-uti_cns_0000614-snap-gene-1.8-mRNA-1"/>
    <property type="gene ID" value="maker-uti_cns_0000614-snap-gene-1.8"/>
</dbReference>
<dbReference type="InterPro" id="IPR011992">
    <property type="entry name" value="EF-hand-dom_pair"/>
</dbReference>
<name>A0A1I8G2U5_9PLAT</name>
<keyword evidence="3" id="KW-0106">Calcium</keyword>
<dbReference type="Gene3D" id="1.10.238.10">
    <property type="entry name" value="EF-hand"/>
    <property type="match status" value="5"/>
</dbReference>
<evidence type="ECO:0000256" key="4">
    <source>
        <dbReference type="SAM" id="MobiDB-lite"/>
    </source>
</evidence>
<dbReference type="PANTHER" id="PTHR20875:SF5">
    <property type="entry name" value="EF-HAND DOMAIN-CONTAINING PROTEIN"/>
    <property type="match status" value="1"/>
</dbReference>
<sequence length="1073" mass="121534">MSYPPRPPANQRAGRTGRAAVTANGNRTARIDMHGSFEFDFNESGGVTRSLQLESLDNRLRQKRVNDEMVSDSEIEYMVREKLRREQFAIESMFKASDPARNGRVHRNGLLKILNTVCGHIRIDQFHRLLDRLGLDEQQTVSFGEFKAACGRLDRLQQRQTAERDGALLKPIGAARVFSLLRQEAQAGGFDPRDLLPEACFEPGGLVLKPQLWRALRHGLGVPMAASEFDKIDTQGTGAVSTYQLLGMLGLSAKQFMLEAQPAAPVRSRTVPAMQTSRRAGQRDLGGTGAAATKNEANVNVEVIFNIFRDNIVQQDDAAALRKPPTPASSRREAELADYAEELRYLRRYEMLRQRRPLFEHFMDNLFYIFDEAYNAMLVTFRHCDALQDGYASLTTFQSILQQFGFETRTSDLEQFLQRFSMRSARGTLSYTELLDRLNARGPNSLLHKYLLSDRSPVGLDETFTPSSAPLTPYQLELQLLRFFHRDYLQMYFGFLRHDQKKSGIITEAAFRSVLRRLLPEDELGDAQLDEVLAKISRNRSGAVPYRAFLELFHISPNSWNRDAAAGRVRISRPPTPLRPQSASVSAGAAAAALEELRLSRAAQEEAATAQDRLATRRGDRPVSETSLLVEDALRHRFHQVDKLYKQMDRRNTGRLSKAQFRSLLGAASVTLTDSELDTLWSTLDTDAQGGWTYRQMVRYFMTNLHERTQERLRTTNGGRNGWRCQTADPNVTRLRQWRAANQQRATQPSRAQPAARLSTPQEVVDLRADALIDKCRLVVVENWDELKRVLRHLDPQGTSHIQRAEFRALVQEFKLPLTPTEIDTLSKKFEPRGNGRFNYLDFLKRFVKKADERTGAVLSDKKTGARVRVEEIVERMREKLLFEWKSLLLAFRKFDAQKTGHLTEAELRRVVQSCGFRLSEDDLFILLTEFDLDLDGRVNYQEFVMQLLDLLPAAMLSNLCLCILLAASASLSLACSPASVTDTLVIGGRTISQELVNKYIEQFSSCLKLFPGSTNSTFRTGRIEQFSCMSCFWGDCLLAGKLPPDDGDCRSYRGPDCRVYQGLANDMSQPCS</sequence>
<dbReference type="PANTHER" id="PTHR20875">
    <property type="entry name" value="EF-HAND CALCIUM-BINDING DOMAIN-CONTAINING PROTEIN 6-RELATED"/>
    <property type="match status" value="1"/>
</dbReference>
<feature type="domain" description="EF-hand" evidence="5">
    <location>
        <begin position="782"/>
        <end position="817"/>
    </location>
</feature>
<feature type="domain" description="EF-hand" evidence="5">
    <location>
        <begin position="919"/>
        <end position="954"/>
    </location>
</feature>
<keyword evidence="6" id="KW-1185">Reference proteome</keyword>
<feature type="domain" description="EF-hand" evidence="5">
    <location>
        <begin position="883"/>
        <end position="918"/>
    </location>
</feature>